<evidence type="ECO:0000256" key="4">
    <source>
        <dbReference type="ARBA" id="ARBA00041569"/>
    </source>
</evidence>
<keyword evidence="2 8" id="KW-0833">Ubl conjugation pathway</keyword>
<protein>
    <recommendedName>
        <fullName evidence="3">Ubiquitin-conjugating enzyme E2 2</fullName>
    </recommendedName>
    <alternativeName>
        <fullName evidence="5">E2 ubiquitin-conjugating enzyme 2</fullName>
    </alternativeName>
    <alternativeName>
        <fullName evidence="6">Ubiquitin carrier protein UBC2</fullName>
    </alternativeName>
    <alternativeName>
        <fullName evidence="4">Ubiquitin-protein ligase UBC2</fullName>
    </alternativeName>
</protein>
<dbReference type="AlphaFoldDB" id="A0A0D2GEQ0"/>
<keyword evidence="1" id="KW-0808">Transferase</keyword>
<evidence type="ECO:0000256" key="6">
    <source>
        <dbReference type="ARBA" id="ARBA00042190"/>
    </source>
</evidence>
<feature type="active site" description="Glycyl thioester intermediate" evidence="7">
    <location>
        <position position="84"/>
    </location>
</feature>
<proteinExistence type="inferred from homology"/>
<comment type="similarity">
    <text evidence="8">Belongs to the ubiquitin-conjugating enzyme family.</text>
</comment>
<keyword evidence="8" id="KW-0067">ATP-binding</keyword>
<dbReference type="InterPro" id="IPR016135">
    <property type="entry name" value="UBQ-conjugating_enzyme/RWD"/>
</dbReference>
<dbReference type="GO" id="GO:0016740">
    <property type="term" value="F:transferase activity"/>
    <property type="evidence" value="ECO:0007669"/>
    <property type="project" value="UniProtKB-KW"/>
</dbReference>
<evidence type="ECO:0000313" key="12">
    <source>
        <dbReference type="Proteomes" id="UP000054266"/>
    </source>
</evidence>
<gene>
    <name evidence="11" type="ORF">PV04_02890</name>
</gene>
<dbReference type="PROSITE" id="PS50127">
    <property type="entry name" value="UBC_2"/>
    <property type="match status" value="1"/>
</dbReference>
<dbReference type="SMART" id="SM00212">
    <property type="entry name" value="UBCc"/>
    <property type="match status" value="1"/>
</dbReference>
<evidence type="ECO:0000256" key="8">
    <source>
        <dbReference type="RuleBase" id="RU362109"/>
    </source>
</evidence>
<evidence type="ECO:0000256" key="3">
    <source>
        <dbReference type="ARBA" id="ARBA00039884"/>
    </source>
</evidence>
<dbReference type="Gene3D" id="3.10.110.10">
    <property type="entry name" value="Ubiquitin Conjugating Enzyme"/>
    <property type="match status" value="1"/>
</dbReference>
<dbReference type="PANTHER" id="PTHR24067">
    <property type="entry name" value="UBIQUITIN-CONJUGATING ENZYME E2"/>
    <property type="match status" value="1"/>
</dbReference>
<dbReference type="EMBL" id="KN846957">
    <property type="protein sequence ID" value="KIW70644.1"/>
    <property type="molecule type" value="Genomic_DNA"/>
</dbReference>
<dbReference type="Proteomes" id="UP000054266">
    <property type="component" value="Unassembled WGS sequence"/>
</dbReference>
<feature type="compositionally biased region" description="Basic and acidic residues" evidence="9">
    <location>
        <begin position="236"/>
        <end position="251"/>
    </location>
</feature>
<name>A0A0D2GEQ0_9EURO</name>
<evidence type="ECO:0000256" key="1">
    <source>
        <dbReference type="ARBA" id="ARBA00022679"/>
    </source>
</evidence>
<reference evidence="11 12" key="1">
    <citation type="submission" date="2015-01" db="EMBL/GenBank/DDBJ databases">
        <title>The Genome Sequence of Capronia semiimmersa CBS27337.</title>
        <authorList>
            <consortium name="The Broad Institute Genomics Platform"/>
            <person name="Cuomo C."/>
            <person name="de Hoog S."/>
            <person name="Gorbushina A."/>
            <person name="Stielow B."/>
            <person name="Teixiera M."/>
            <person name="Abouelleil A."/>
            <person name="Chapman S.B."/>
            <person name="Priest M."/>
            <person name="Young S.K."/>
            <person name="Wortman J."/>
            <person name="Nusbaum C."/>
            <person name="Birren B."/>
        </authorList>
    </citation>
    <scope>NUCLEOTIDE SEQUENCE [LARGE SCALE GENOMIC DNA]</scope>
    <source>
        <strain evidence="11 12">CBS 27337</strain>
    </source>
</reference>
<feature type="compositionally biased region" description="Basic and acidic residues" evidence="9">
    <location>
        <begin position="171"/>
        <end position="182"/>
    </location>
</feature>
<evidence type="ECO:0000256" key="2">
    <source>
        <dbReference type="ARBA" id="ARBA00022786"/>
    </source>
</evidence>
<dbReference type="GO" id="GO:0005524">
    <property type="term" value="F:ATP binding"/>
    <property type="evidence" value="ECO:0007669"/>
    <property type="project" value="UniProtKB-UniRule"/>
</dbReference>
<dbReference type="InterPro" id="IPR050113">
    <property type="entry name" value="Ub_conjugating_enzyme"/>
</dbReference>
<accession>A0A0D2GEQ0</accession>
<evidence type="ECO:0000256" key="9">
    <source>
        <dbReference type="SAM" id="MobiDB-lite"/>
    </source>
</evidence>
<sequence>MSQAVLMKEYKALAKEKWVQIDVDEDNIYHWNLALMVINPDSMYYGGYFKAQMSFPKDYPYKPPDFRFTKPLWHPNIYPDGRLCISILHAPGDDMMSGESAGERWSPAQRVESVLLSILSLLDDAEVSSPANVDASVMYRDDQPAFRARVKRDVDASKNEIPEGFIMPTHESTKPEVEKPVDDNFWNDSEAEDIDFDDFDDFDDDAANGSESDQELNNDSEDEENSDDEEDDEDTERVKGKARGDHDRLDSDMTEPDG</sequence>
<dbReference type="FunFam" id="3.10.110.10:FF:000063">
    <property type="entry name" value="CDC34p Ubiquitin-conjugating enzyme (E2)"/>
    <property type="match status" value="1"/>
</dbReference>
<dbReference type="InterPro" id="IPR023313">
    <property type="entry name" value="UBQ-conjugating_AS"/>
</dbReference>
<evidence type="ECO:0000256" key="5">
    <source>
        <dbReference type="ARBA" id="ARBA00042179"/>
    </source>
</evidence>
<dbReference type="PROSITE" id="PS00183">
    <property type="entry name" value="UBC_1"/>
    <property type="match status" value="1"/>
</dbReference>
<feature type="region of interest" description="Disordered" evidence="9">
    <location>
        <begin position="159"/>
        <end position="258"/>
    </location>
</feature>
<organism evidence="11 12">
    <name type="scientific">Phialophora macrospora</name>
    <dbReference type="NCBI Taxonomy" id="1851006"/>
    <lineage>
        <taxon>Eukaryota</taxon>
        <taxon>Fungi</taxon>
        <taxon>Dikarya</taxon>
        <taxon>Ascomycota</taxon>
        <taxon>Pezizomycotina</taxon>
        <taxon>Eurotiomycetes</taxon>
        <taxon>Chaetothyriomycetidae</taxon>
        <taxon>Chaetothyriales</taxon>
        <taxon>Herpotrichiellaceae</taxon>
        <taxon>Phialophora</taxon>
    </lineage>
</organism>
<dbReference type="Pfam" id="PF00179">
    <property type="entry name" value="UQ_con"/>
    <property type="match status" value="1"/>
</dbReference>
<feature type="domain" description="UBC core" evidence="10">
    <location>
        <begin position="1"/>
        <end position="159"/>
    </location>
</feature>
<evidence type="ECO:0000259" key="10">
    <source>
        <dbReference type="PROSITE" id="PS50127"/>
    </source>
</evidence>
<evidence type="ECO:0000313" key="11">
    <source>
        <dbReference type="EMBL" id="KIW70644.1"/>
    </source>
</evidence>
<keyword evidence="8" id="KW-0547">Nucleotide-binding</keyword>
<dbReference type="STRING" id="5601.A0A0D2GEQ0"/>
<evidence type="ECO:0000256" key="7">
    <source>
        <dbReference type="PROSITE-ProRule" id="PRU10133"/>
    </source>
</evidence>
<dbReference type="InterPro" id="IPR000608">
    <property type="entry name" value="UBC"/>
</dbReference>
<dbReference type="SUPFAM" id="SSF54495">
    <property type="entry name" value="UBC-like"/>
    <property type="match status" value="1"/>
</dbReference>
<keyword evidence="12" id="KW-1185">Reference proteome</keyword>
<feature type="compositionally biased region" description="Acidic residues" evidence="9">
    <location>
        <begin position="189"/>
        <end position="235"/>
    </location>
</feature>